<dbReference type="Pfam" id="PF11342">
    <property type="entry name" value="DUF3144"/>
    <property type="match status" value="1"/>
</dbReference>
<dbReference type="InterPro" id="IPR021490">
    <property type="entry name" value="DUF3144"/>
</dbReference>
<dbReference type="EMBL" id="SLWQ01000001">
    <property type="protein sequence ID" value="TCO43019.1"/>
    <property type="molecule type" value="Genomic_DNA"/>
</dbReference>
<name>A0A4R2IGR0_9GAMM</name>
<dbReference type="Gene3D" id="1.10.287.3020">
    <property type="match status" value="1"/>
</dbReference>
<dbReference type="RefSeq" id="WP_131992759.1">
    <property type="nucleotide sequence ID" value="NZ_JACGXM010000002.1"/>
</dbReference>
<dbReference type="AlphaFoldDB" id="A0A4R2IGR0"/>
<gene>
    <name evidence="1" type="ORF">EV148_101432</name>
</gene>
<keyword evidence="2" id="KW-1185">Reference proteome</keyword>
<sequence length="91" mass="10509">MNTPQDITEDQFFELVDRFVAQANEFGQRFPQSRVSAAILFAAARFNAFQWVNRSQLLQQTPDEATVAFRAEYEAMFRENLRSFGVLQPDA</sequence>
<protein>
    <submittedName>
        <fullName evidence="1">Uncharacterized protein DUF3144</fullName>
    </submittedName>
</protein>
<evidence type="ECO:0000313" key="1">
    <source>
        <dbReference type="EMBL" id="TCO43019.1"/>
    </source>
</evidence>
<reference evidence="1 2" key="1">
    <citation type="journal article" date="2015" name="Stand. Genomic Sci.">
        <title>Genomic Encyclopedia of Bacterial and Archaeal Type Strains, Phase III: the genomes of soil and plant-associated and newly described type strains.</title>
        <authorList>
            <person name="Whitman W.B."/>
            <person name="Woyke T."/>
            <person name="Klenk H.P."/>
            <person name="Zhou Y."/>
            <person name="Lilburn T.G."/>
            <person name="Beck B.J."/>
            <person name="De Vos P."/>
            <person name="Vandamme P."/>
            <person name="Eisen J.A."/>
            <person name="Garrity G."/>
            <person name="Hugenholtz P."/>
            <person name="Kyrpides N.C."/>
        </authorList>
    </citation>
    <scope>NUCLEOTIDE SEQUENCE [LARGE SCALE GENOMIC DNA]</scope>
    <source>
        <strain evidence="1 2">A3</strain>
    </source>
</reference>
<comment type="caution">
    <text evidence="1">The sequence shown here is derived from an EMBL/GenBank/DDBJ whole genome shotgun (WGS) entry which is preliminary data.</text>
</comment>
<accession>A0A4R2IGR0</accession>
<organism evidence="1 2">
    <name type="scientific">Dokdonella fugitiva</name>
    <dbReference type="NCBI Taxonomy" id="328517"/>
    <lineage>
        <taxon>Bacteria</taxon>
        <taxon>Pseudomonadati</taxon>
        <taxon>Pseudomonadota</taxon>
        <taxon>Gammaproteobacteria</taxon>
        <taxon>Lysobacterales</taxon>
        <taxon>Rhodanobacteraceae</taxon>
        <taxon>Dokdonella</taxon>
    </lineage>
</organism>
<evidence type="ECO:0000313" key="2">
    <source>
        <dbReference type="Proteomes" id="UP000294862"/>
    </source>
</evidence>
<dbReference type="Proteomes" id="UP000294862">
    <property type="component" value="Unassembled WGS sequence"/>
</dbReference>
<proteinExistence type="predicted"/>